<evidence type="ECO:0000256" key="1">
    <source>
        <dbReference type="ARBA" id="ARBA00001968"/>
    </source>
</evidence>
<evidence type="ECO:0000313" key="11">
    <source>
        <dbReference type="Proteomes" id="UP000734854"/>
    </source>
</evidence>
<evidence type="ECO:0000256" key="6">
    <source>
        <dbReference type="ARBA" id="ARBA00022801"/>
    </source>
</evidence>
<evidence type="ECO:0000256" key="3">
    <source>
        <dbReference type="ARBA" id="ARBA00006958"/>
    </source>
</evidence>
<sequence>MTQRINAQMNHLHRIIEIGDVQCVLNLRMNQNTFARLCYLLTHVGGLVESRYVCIEEKVAMFLSILAHHKKNRVAGHDYIRSGHTISTHFHEVLRSILLLHPILLVKPSPVDHSCTNEPWKWFKGCLGALDGTYVNVHVPSLEKGKYITRKGTIAVNVLGVCDKDMNFVYALIGWEGSAADARVLRDALTRDDTLKVPRGHYYLCDNGYANVEGFLTPYRRVRYHRDAWGNRAVGPQNYKELFNWRHSQARNVIERAFGLLKKRWAILRSPSFYPLKTQNRIILACMLLHNFIRSEMPDDPIEEVNDEVVSPTHEIEEDFINNFDASDDWDIWRENLALSMWNTHS</sequence>
<keyword evidence="5" id="KW-0479">Metal-binding</keyword>
<dbReference type="GO" id="GO:0005634">
    <property type="term" value="C:nucleus"/>
    <property type="evidence" value="ECO:0007669"/>
    <property type="project" value="UniProtKB-SubCell"/>
</dbReference>
<accession>A0A8J5GV71</accession>
<comment type="subcellular location">
    <subcellularLocation>
        <location evidence="2">Nucleus</location>
    </subcellularLocation>
</comment>
<dbReference type="InterPro" id="IPR045249">
    <property type="entry name" value="HARBI1-like"/>
</dbReference>
<gene>
    <name evidence="10" type="ORF">ZIOFF_024999</name>
</gene>
<dbReference type="Pfam" id="PF13359">
    <property type="entry name" value="DDE_Tnp_4"/>
    <property type="match status" value="1"/>
</dbReference>
<dbReference type="GO" id="GO:0004518">
    <property type="term" value="F:nuclease activity"/>
    <property type="evidence" value="ECO:0007669"/>
    <property type="project" value="UniProtKB-KW"/>
</dbReference>
<evidence type="ECO:0000256" key="7">
    <source>
        <dbReference type="ARBA" id="ARBA00023242"/>
    </source>
</evidence>
<dbReference type="GO" id="GO:0046872">
    <property type="term" value="F:metal ion binding"/>
    <property type="evidence" value="ECO:0007669"/>
    <property type="project" value="UniProtKB-KW"/>
</dbReference>
<reference evidence="10 11" key="1">
    <citation type="submission" date="2020-08" db="EMBL/GenBank/DDBJ databases">
        <title>Plant Genome Project.</title>
        <authorList>
            <person name="Zhang R.-G."/>
        </authorList>
    </citation>
    <scope>NUCLEOTIDE SEQUENCE [LARGE SCALE GENOMIC DNA]</scope>
    <source>
        <tissue evidence="10">Rhizome</tissue>
    </source>
</reference>
<evidence type="ECO:0000259" key="8">
    <source>
        <dbReference type="Pfam" id="PF13359"/>
    </source>
</evidence>
<feature type="domain" description="DUF8040" evidence="9">
    <location>
        <begin position="14"/>
        <end position="97"/>
    </location>
</feature>
<keyword evidence="7" id="KW-0539">Nucleus</keyword>
<organism evidence="10 11">
    <name type="scientific">Zingiber officinale</name>
    <name type="common">Ginger</name>
    <name type="synonym">Amomum zingiber</name>
    <dbReference type="NCBI Taxonomy" id="94328"/>
    <lineage>
        <taxon>Eukaryota</taxon>
        <taxon>Viridiplantae</taxon>
        <taxon>Streptophyta</taxon>
        <taxon>Embryophyta</taxon>
        <taxon>Tracheophyta</taxon>
        <taxon>Spermatophyta</taxon>
        <taxon>Magnoliopsida</taxon>
        <taxon>Liliopsida</taxon>
        <taxon>Zingiberales</taxon>
        <taxon>Zingiberaceae</taxon>
        <taxon>Zingiber</taxon>
    </lineage>
</organism>
<comment type="caution">
    <text evidence="10">The sequence shown here is derived from an EMBL/GenBank/DDBJ whole genome shotgun (WGS) entry which is preliminary data.</text>
</comment>
<dbReference type="EMBL" id="JACMSC010000007">
    <property type="protein sequence ID" value="KAG6514630.1"/>
    <property type="molecule type" value="Genomic_DNA"/>
</dbReference>
<dbReference type="InterPro" id="IPR027806">
    <property type="entry name" value="HARBI1_dom"/>
</dbReference>
<feature type="domain" description="DDE Tnp4" evidence="8">
    <location>
        <begin position="130"/>
        <end position="291"/>
    </location>
</feature>
<evidence type="ECO:0000313" key="10">
    <source>
        <dbReference type="EMBL" id="KAG6514630.1"/>
    </source>
</evidence>
<evidence type="ECO:0000256" key="4">
    <source>
        <dbReference type="ARBA" id="ARBA00022722"/>
    </source>
</evidence>
<evidence type="ECO:0000259" key="9">
    <source>
        <dbReference type="Pfam" id="PF26138"/>
    </source>
</evidence>
<dbReference type="PANTHER" id="PTHR22930:SF293">
    <property type="entry name" value="PROTEIN ALP1-LIKE"/>
    <property type="match status" value="1"/>
</dbReference>
<keyword evidence="6" id="KW-0378">Hydrolase</keyword>
<dbReference type="GO" id="GO:0016787">
    <property type="term" value="F:hydrolase activity"/>
    <property type="evidence" value="ECO:0007669"/>
    <property type="project" value="UniProtKB-KW"/>
</dbReference>
<comment type="cofactor">
    <cofactor evidence="1">
        <name>a divalent metal cation</name>
        <dbReference type="ChEBI" id="CHEBI:60240"/>
    </cofactor>
</comment>
<dbReference type="Pfam" id="PF26138">
    <property type="entry name" value="DUF8040"/>
    <property type="match status" value="1"/>
</dbReference>
<evidence type="ECO:0000256" key="2">
    <source>
        <dbReference type="ARBA" id="ARBA00004123"/>
    </source>
</evidence>
<dbReference type="PANTHER" id="PTHR22930">
    <property type="match status" value="1"/>
</dbReference>
<proteinExistence type="inferred from homology"/>
<name>A0A8J5GV71_ZINOF</name>
<keyword evidence="4" id="KW-0540">Nuclease</keyword>
<evidence type="ECO:0008006" key="12">
    <source>
        <dbReference type="Google" id="ProtNLM"/>
    </source>
</evidence>
<dbReference type="AlphaFoldDB" id="A0A8J5GV71"/>
<dbReference type="Proteomes" id="UP000734854">
    <property type="component" value="Unassembled WGS sequence"/>
</dbReference>
<protein>
    <recommendedName>
        <fullName evidence="12">Transposase</fullName>
    </recommendedName>
</protein>
<dbReference type="InterPro" id="IPR058353">
    <property type="entry name" value="DUF8040"/>
</dbReference>
<comment type="similarity">
    <text evidence="3">Belongs to the HARBI1 family.</text>
</comment>
<keyword evidence="11" id="KW-1185">Reference proteome</keyword>
<evidence type="ECO:0000256" key="5">
    <source>
        <dbReference type="ARBA" id="ARBA00022723"/>
    </source>
</evidence>